<sequence>MGTEMLGFVSY</sequence>
<reference evidence="1" key="1">
    <citation type="submission" date="2018-02" db="EMBL/GenBank/DDBJ databases">
        <title>Rhizophora mucronata_Transcriptome.</title>
        <authorList>
            <person name="Meera S.P."/>
            <person name="Sreeshan A."/>
            <person name="Augustine A."/>
        </authorList>
    </citation>
    <scope>NUCLEOTIDE SEQUENCE</scope>
    <source>
        <tissue evidence="1">Leaf</tissue>
    </source>
</reference>
<evidence type="ECO:0000313" key="1">
    <source>
        <dbReference type="EMBL" id="MBW90663.1"/>
    </source>
</evidence>
<name>A0A2P2JB36_RHIMU</name>
<protein>
    <submittedName>
        <fullName evidence="1">Uncharacterized protein</fullName>
    </submittedName>
</protein>
<organism evidence="1">
    <name type="scientific">Rhizophora mucronata</name>
    <name type="common">Asiatic mangrove</name>
    <dbReference type="NCBI Taxonomy" id="61149"/>
    <lineage>
        <taxon>Eukaryota</taxon>
        <taxon>Viridiplantae</taxon>
        <taxon>Streptophyta</taxon>
        <taxon>Embryophyta</taxon>
        <taxon>Tracheophyta</taxon>
        <taxon>Spermatophyta</taxon>
        <taxon>Magnoliopsida</taxon>
        <taxon>eudicotyledons</taxon>
        <taxon>Gunneridae</taxon>
        <taxon>Pentapetalae</taxon>
        <taxon>rosids</taxon>
        <taxon>fabids</taxon>
        <taxon>Malpighiales</taxon>
        <taxon>Rhizophoraceae</taxon>
        <taxon>Rhizophora</taxon>
    </lineage>
</organism>
<proteinExistence type="predicted"/>
<accession>A0A2P2JB36</accession>
<dbReference type="EMBL" id="GGEC01010180">
    <property type="protein sequence ID" value="MBW90663.1"/>
    <property type="molecule type" value="Transcribed_RNA"/>
</dbReference>